<dbReference type="KEGG" id="vg:23679403"/>
<dbReference type="EMBL" id="LN610573">
    <property type="protein sequence ID" value="CEF89197.1"/>
    <property type="molecule type" value="Genomic_DNA"/>
</dbReference>
<organism evidence="1 2">
    <name type="scientific">Pseudomonas phage vB_PaeM_PAO1_Ab03</name>
    <dbReference type="NCBI Taxonomy" id="1548901"/>
    <lineage>
        <taxon>Viruses</taxon>
        <taxon>Duplodnaviria</taxon>
        <taxon>Heunggongvirae</taxon>
        <taxon>Uroviricota</taxon>
        <taxon>Caudoviricetes</taxon>
        <taxon>Vandenendeviridae</taxon>
        <taxon>Nankokuvirus</taxon>
        <taxon>Nankokuvirus Ab03</taxon>
    </lineage>
</organism>
<dbReference type="GeneID" id="23679403"/>
<dbReference type="RefSeq" id="YP_009124488.1">
    <property type="nucleotide sequence ID" value="NC_026587.1"/>
</dbReference>
<keyword evidence="2" id="KW-1185">Reference proteome</keyword>
<evidence type="ECO:0000313" key="1">
    <source>
        <dbReference type="EMBL" id="CEF89197.1"/>
    </source>
</evidence>
<sequence>MKAWVVVVLVATLALGVTFFFLGMAHRLEEGQVKRESEKVQAVKEAIAKCETGAGVLEVTLKGDRLTSYTCKFSK</sequence>
<proteinExistence type="predicted"/>
<evidence type="ECO:0000313" key="2">
    <source>
        <dbReference type="Proteomes" id="UP000030230"/>
    </source>
</evidence>
<accession>A0A0A1IWG5</accession>
<gene>
    <name evidence="1" type="primary">ORF92</name>
</gene>
<dbReference type="Proteomes" id="UP000030230">
    <property type="component" value="Segment"/>
</dbReference>
<protein>
    <submittedName>
        <fullName evidence="1">Uncharacterized protein</fullName>
    </submittedName>
</protein>
<name>A0A0A1IWG5_9CAUD</name>
<reference evidence="2" key="1">
    <citation type="journal article" date="2015" name="PLoS ONE">
        <title>Investigation of a Large Collection of Pseudomonas aeruginosa Bacteriophages Collected from a Single Environmental Source in Abidjan, Cote d'Ivoire.</title>
        <authorList>
            <person name="Essoh C."/>
            <person name="Latino L."/>
            <person name="Midoux C."/>
            <person name="Blouin Y."/>
            <person name="Loukou G."/>
            <person name="Nguetta S.P."/>
            <person name="Lathro S."/>
            <person name="Cablanmian A."/>
            <person name="Kouassi A.K."/>
            <person name="Vergnaud G."/>
            <person name="Pourcel C."/>
        </authorList>
    </citation>
    <scope>NUCLEOTIDE SEQUENCE [LARGE SCALE GENOMIC DNA]</scope>
</reference>